<dbReference type="AlphaFoldDB" id="A0A367XJG0"/>
<comment type="caution">
    <text evidence="1">The sequence shown here is derived from an EMBL/GenBank/DDBJ whole genome shotgun (WGS) entry which is preliminary data.</text>
</comment>
<gene>
    <name evidence="1" type="ORF">TH25_04415</name>
</gene>
<evidence type="ECO:0000313" key="2">
    <source>
        <dbReference type="Proteomes" id="UP000252517"/>
    </source>
</evidence>
<name>A0A367XJG0_9PROT</name>
<dbReference type="Proteomes" id="UP000252517">
    <property type="component" value="Unassembled WGS sequence"/>
</dbReference>
<protein>
    <submittedName>
        <fullName evidence="1">Uncharacterized protein</fullName>
    </submittedName>
</protein>
<sequence length="232" mass="25324">MALGFLLTACTLPGAGVNADGGLKLLYAPFSLKPGKLPEYWLYAAAPSADISSPKPGRMPENGARRDALFWDNIDGRIALGISSHPSQNQPIQLGRRTNVAILGSPFLSFDWQLRNGAMAGDITLILGFKNQKATRWTENDLGIGLPGVDYILQIPVGGSPVGQTPLLNHPAPDETGYWQTDYLDLATLHRHYWPDTNTRDVKLVWIGIAATPHPNRPTHAVTYLSHILLSR</sequence>
<accession>A0A367XJG0</accession>
<proteinExistence type="predicted"/>
<dbReference type="EMBL" id="JPWH01000002">
    <property type="protein sequence ID" value="RCK53755.1"/>
    <property type="molecule type" value="Genomic_DNA"/>
</dbReference>
<reference evidence="1 2" key="1">
    <citation type="submission" date="2014-07" db="EMBL/GenBank/DDBJ databases">
        <title>Draft genome sequence of Thalassospira profundimaris S25-3-2.</title>
        <authorList>
            <person name="Lai Q."/>
            <person name="Shao Z."/>
        </authorList>
    </citation>
    <scope>NUCLEOTIDE SEQUENCE [LARGE SCALE GENOMIC DNA]</scope>
    <source>
        <strain evidence="1 2">S25-3-2</strain>
    </source>
</reference>
<organism evidence="1 2">
    <name type="scientific">Thalassospira profundimaris</name>
    <dbReference type="NCBI Taxonomy" id="502049"/>
    <lineage>
        <taxon>Bacteria</taxon>
        <taxon>Pseudomonadati</taxon>
        <taxon>Pseudomonadota</taxon>
        <taxon>Alphaproteobacteria</taxon>
        <taxon>Rhodospirillales</taxon>
        <taxon>Thalassospiraceae</taxon>
        <taxon>Thalassospira</taxon>
    </lineage>
</organism>
<evidence type="ECO:0000313" key="1">
    <source>
        <dbReference type="EMBL" id="RCK53755.1"/>
    </source>
</evidence>